<feature type="compositionally biased region" description="Basic residues" evidence="1">
    <location>
        <begin position="196"/>
        <end position="205"/>
    </location>
</feature>
<name>A0ABQ5CZJ3_9ASTR</name>
<accession>A0ABQ5CZJ3</accession>
<gene>
    <name evidence="2" type="ORF">Tco_0922587</name>
</gene>
<reference evidence="2" key="1">
    <citation type="journal article" date="2022" name="Int. J. Mol. Sci.">
        <title>Draft Genome of Tanacetum Coccineum: Genomic Comparison of Closely Related Tanacetum-Family Plants.</title>
        <authorList>
            <person name="Yamashiro T."/>
            <person name="Shiraishi A."/>
            <person name="Nakayama K."/>
            <person name="Satake H."/>
        </authorList>
    </citation>
    <scope>NUCLEOTIDE SEQUENCE</scope>
</reference>
<reference evidence="2" key="2">
    <citation type="submission" date="2022-01" db="EMBL/GenBank/DDBJ databases">
        <authorList>
            <person name="Yamashiro T."/>
            <person name="Shiraishi A."/>
            <person name="Satake H."/>
            <person name="Nakayama K."/>
        </authorList>
    </citation>
    <scope>NUCLEOTIDE SEQUENCE</scope>
</reference>
<keyword evidence="3" id="KW-1185">Reference proteome</keyword>
<protein>
    <submittedName>
        <fullName evidence="2">Uncharacterized protein</fullName>
    </submittedName>
</protein>
<feature type="region of interest" description="Disordered" evidence="1">
    <location>
        <begin position="196"/>
        <end position="248"/>
    </location>
</feature>
<dbReference type="EMBL" id="BQNB010014769">
    <property type="protein sequence ID" value="GJT32168.1"/>
    <property type="molecule type" value="Genomic_DNA"/>
</dbReference>
<sequence>MDTAYGRRWIRRIGNCEYAFSCEDLALIRRISFPGYGVLMTTTFVNNSVFRDFFEKQRLTGPNFIDRYHNLWIVLPVKDKLPFLEQPIPVMPVPPAGQVLLLYVLNTHTAWVKGSKEIDGPYAYDIDSESKRIWNNFEPHFGLLRKDIISFTCKIYNMPWPWERPDTELHAMLKLHDQTLPNKEAAPALHAIRARKVQKKHKNKKLQLAARGSNQGKGKSKLVYAPKPKIPPTPKKDNPSKVDLPPVW</sequence>
<evidence type="ECO:0000256" key="1">
    <source>
        <dbReference type="SAM" id="MobiDB-lite"/>
    </source>
</evidence>
<evidence type="ECO:0000313" key="2">
    <source>
        <dbReference type="EMBL" id="GJT32168.1"/>
    </source>
</evidence>
<comment type="caution">
    <text evidence="2">The sequence shown here is derived from an EMBL/GenBank/DDBJ whole genome shotgun (WGS) entry which is preliminary data.</text>
</comment>
<dbReference type="Proteomes" id="UP001151760">
    <property type="component" value="Unassembled WGS sequence"/>
</dbReference>
<organism evidence="2 3">
    <name type="scientific">Tanacetum coccineum</name>
    <dbReference type="NCBI Taxonomy" id="301880"/>
    <lineage>
        <taxon>Eukaryota</taxon>
        <taxon>Viridiplantae</taxon>
        <taxon>Streptophyta</taxon>
        <taxon>Embryophyta</taxon>
        <taxon>Tracheophyta</taxon>
        <taxon>Spermatophyta</taxon>
        <taxon>Magnoliopsida</taxon>
        <taxon>eudicotyledons</taxon>
        <taxon>Gunneridae</taxon>
        <taxon>Pentapetalae</taxon>
        <taxon>asterids</taxon>
        <taxon>campanulids</taxon>
        <taxon>Asterales</taxon>
        <taxon>Asteraceae</taxon>
        <taxon>Asteroideae</taxon>
        <taxon>Anthemideae</taxon>
        <taxon>Anthemidinae</taxon>
        <taxon>Tanacetum</taxon>
    </lineage>
</organism>
<proteinExistence type="predicted"/>
<evidence type="ECO:0000313" key="3">
    <source>
        <dbReference type="Proteomes" id="UP001151760"/>
    </source>
</evidence>